<protein>
    <submittedName>
        <fullName evidence="1">Uncharacterized protein</fullName>
    </submittedName>
</protein>
<gene>
    <name evidence="1" type="ORF">METZ01_LOCUS177098</name>
</gene>
<dbReference type="AlphaFoldDB" id="A0A382CEG3"/>
<reference evidence="1" key="1">
    <citation type="submission" date="2018-05" db="EMBL/GenBank/DDBJ databases">
        <authorList>
            <person name="Lanie J.A."/>
            <person name="Ng W.-L."/>
            <person name="Kazmierczak K.M."/>
            <person name="Andrzejewski T.M."/>
            <person name="Davidsen T.M."/>
            <person name="Wayne K.J."/>
            <person name="Tettelin H."/>
            <person name="Glass J.I."/>
            <person name="Rusch D."/>
            <person name="Podicherti R."/>
            <person name="Tsui H.-C.T."/>
            <person name="Winkler M.E."/>
        </authorList>
    </citation>
    <scope>NUCLEOTIDE SEQUENCE</scope>
</reference>
<organism evidence="1">
    <name type="scientific">marine metagenome</name>
    <dbReference type="NCBI Taxonomy" id="408172"/>
    <lineage>
        <taxon>unclassified sequences</taxon>
        <taxon>metagenomes</taxon>
        <taxon>ecological metagenomes</taxon>
    </lineage>
</organism>
<sequence length="149" mass="16154">MVIVDGKMAAALKTQDLPAIYQTVRPYGGMLCIFHKDAKLEKEAKALPQARILEAGPDQLFVKKVGALPGSADWSHQYADAGQSVVSQDSRVKAPLGLLWFGVQRMKKSFRGTVMGHPHRLRVGGCSSREQTLFARWTSTPGGSCGNAN</sequence>
<name>A0A382CEG3_9ZZZZ</name>
<dbReference type="EMBL" id="UINC01034037">
    <property type="protein sequence ID" value="SVB24244.1"/>
    <property type="molecule type" value="Genomic_DNA"/>
</dbReference>
<evidence type="ECO:0000313" key="1">
    <source>
        <dbReference type="EMBL" id="SVB24244.1"/>
    </source>
</evidence>
<accession>A0A382CEG3</accession>
<proteinExistence type="predicted"/>